<dbReference type="Proteomes" id="UP000566819">
    <property type="component" value="Unassembled WGS sequence"/>
</dbReference>
<feature type="region of interest" description="Disordered" evidence="1">
    <location>
        <begin position="542"/>
        <end position="563"/>
    </location>
</feature>
<sequence>MDSSRTSTAWPVALLRQYPASADPSPMAMENEWDEANIIGRSNSDASGTKSYDNETRLVDWSASTVSQPVDSPSPNEDTPYSTGTVICSTKSDSLVHFLPTASFSPIDLGPQNPSSVVNSGQPITDASSQLKLCAASFGVKTLNVAKQGGDPPTGTIQSDLTETYKLNLIETQAAQGLLILGKWSRSLEATTSPPNLDNGKHLPSNLQRAKLKFLILVLYNSSWRSNSRKDLPVQQTERQLSQTYAKSQRIKFRNGNITVPHSRRPLEDSNSMVYDMATPGSAYSATASSSFIDHPSSDTETVDGNFAWSGTPDSDEQNNLVFPILDTARTELVERVMVEFHSMMDQNRGVRSQDNSTGSDQFGISHAGGLWERGSEPSRSKRKFEGDDDREPLNHGRGDGSNQIPRISDKADSENSKFVCPYFKRNFRRHRKYSSCAGPGWDTVHRVRKSLIRIKGKKESGRRSIVFCSPDDDESLMPSPYEFANYEVFLDRELPQLVRRELKVVVSRASGALEDQLKSQLVEIVRNCQAKLFRSYQQSNHNVEATGEGNTTRTNTQEFQRPSANATQFPGVAEDDLAAFFPPPLLPKNELLPSLETVSGNPRRFPPRNRSRDLDSGYGSHNPSSSKNQGSSPVRDNSECNEQAGMVTHMSQISSESDSYETPGSIFEALQRGVPWDDFDVGLPPEHILNEISPFGCFQPSRNTSNFG</sequence>
<name>A0A8H4RQX7_9HELO</name>
<evidence type="ECO:0000313" key="2">
    <source>
        <dbReference type="EMBL" id="KAF4634013.1"/>
    </source>
</evidence>
<evidence type="ECO:0000256" key="1">
    <source>
        <dbReference type="SAM" id="MobiDB-lite"/>
    </source>
</evidence>
<dbReference type="PANTHER" id="PTHR38166:SF1">
    <property type="entry name" value="C2H2-TYPE DOMAIN-CONTAINING PROTEIN"/>
    <property type="match status" value="1"/>
</dbReference>
<proteinExistence type="predicted"/>
<feature type="region of interest" description="Disordered" evidence="1">
    <location>
        <begin position="596"/>
        <end position="640"/>
    </location>
</feature>
<feature type="compositionally biased region" description="Polar residues" evidence="1">
    <location>
        <begin position="620"/>
        <end position="636"/>
    </location>
</feature>
<evidence type="ECO:0000313" key="3">
    <source>
        <dbReference type="Proteomes" id="UP000566819"/>
    </source>
</evidence>
<keyword evidence="3" id="KW-1185">Reference proteome</keyword>
<comment type="caution">
    <text evidence="2">The sequence shown here is derived from an EMBL/GenBank/DDBJ whole genome shotgun (WGS) entry which is preliminary data.</text>
</comment>
<accession>A0A8H4RQX7</accession>
<feature type="compositionally biased region" description="Polar residues" evidence="1">
    <location>
        <begin position="350"/>
        <end position="363"/>
    </location>
</feature>
<feature type="region of interest" description="Disordered" evidence="1">
    <location>
        <begin position="348"/>
        <end position="413"/>
    </location>
</feature>
<feature type="region of interest" description="Disordered" evidence="1">
    <location>
        <begin position="19"/>
        <end position="52"/>
    </location>
</feature>
<dbReference type="EMBL" id="JAAMPI010000215">
    <property type="protein sequence ID" value="KAF4634013.1"/>
    <property type="molecule type" value="Genomic_DNA"/>
</dbReference>
<organism evidence="2 3">
    <name type="scientific">Cudoniella acicularis</name>
    <dbReference type="NCBI Taxonomy" id="354080"/>
    <lineage>
        <taxon>Eukaryota</taxon>
        <taxon>Fungi</taxon>
        <taxon>Dikarya</taxon>
        <taxon>Ascomycota</taxon>
        <taxon>Pezizomycotina</taxon>
        <taxon>Leotiomycetes</taxon>
        <taxon>Helotiales</taxon>
        <taxon>Tricladiaceae</taxon>
        <taxon>Cudoniella</taxon>
    </lineage>
</organism>
<reference evidence="2 3" key="1">
    <citation type="submission" date="2020-03" db="EMBL/GenBank/DDBJ databases">
        <title>Draft Genome Sequence of Cudoniella acicularis.</title>
        <authorList>
            <person name="Buettner E."/>
            <person name="Kellner H."/>
        </authorList>
    </citation>
    <scope>NUCLEOTIDE SEQUENCE [LARGE SCALE GENOMIC DNA]</scope>
    <source>
        <strain evidence="2 3">DSM 108380</strain>
    </source>
</reference>
<protein>
    <submittedName>
        <fullName evidence="2">Uncharacterized protein</fullName>
    </submittedName>
</protein>
<feature type="compositionally biased region" description="Basic and acidic residues" evidence="1">
    <location>
        <begin position="374"/>
        <end position="399"/>
    </location>
</feature>
<dbReference type="PANTHER" id="PTHR38166">
    <property type="entry name" value="C2H2-TYPE DOMAIN-CONTAINING PROTEIN-RELATED"/>
    <property type="match status" value="1"/>
</dbReference>
<gene>
    <name evidence="2" type="ORF">G7Y89_g4103</name>
</gene>
<dbReference type="AlphaFoldDB" id="A0A8H4RQX7"/>
<dbReference type="OrthoDB" id="4161727at2759"/>
<feature type="compositionally biased region" description="Polar residues" evidence="1">
    <location>
        <begin position="40"/>
        <end position="51"/>
    </location>
</feature>